<feature type="compositionally biased region" description="Basic and acidic residues" evidence="1">
    <location>
        <begin position="17"/>
        <end position="38"/>
    </location>
</feature>
<evidence type="ECO:0000256" key="1">
    <source>
        <dbReference type="SAM" id="MobiDB-lite"/>
    </source>
</evidence>
<dbReference type="OrthoDB" id="378594at2759"/>
<keyword evidence="3" id="KW-1185">Reference proteome</keyword>
<feature type="compositionally biased region" description="Polar residues" evidence="1">
    <location>
        <begin position="226"/>
        <end position="235"/>
    </location>
</feature>
<sequence>MGFHSAAEESSDLTIGKNDERRKNGHQEGDQKGGEKGSQKGGQKGSQKNHQKGGQKGDPEGHQKGDEKGGQKNDLHDERKNEAKVTQRMKTTSRQSHRVKPPGGSTTKMPNETDFRERTKKHYLDNVDKTLQKRNIDCVSYVYKNMNDQTTSKNATNRVKFGGGEGRVDAVRKMLLFEKRPKKNVTIGASRSCSSAATGDDGSCSKDDETVQSIIYSTFVNTKLRQTQNHATETNSKPKKGKLAKQAPGAGGKNKTRTYTNSGQRFHAKQSEVNPDGTKQTVDAYRENLTAAVKKIVYTDKSVEITESNEELKNLSNDGTFLYEQVISEREKKKKVNYTQTSTLYQEEEIKIFAKYMAKQIVNEATIQLTYEENVKAMEQKEKAVQLNHQKNMQTYSHLTDFQRDNLGVMADGAELSRCLHIFSKINTFGVSGNLINSLLRKNVEEVKEQNHGPNNRGQIEWHNQVTKHLLKNTIAFVATEKIVSYIAEELIEDCILNFFRMDKRDVDILSANLDDHNISLYERRRMESGHFNFVLSSGNLNVNIPVHVKKHMSLEDLLRMIKNHIKKKQNFLLKEYKLDFLCIRDGTRNISSIHDLLSSESNQFTICLNKKEGEVIPTG</sequence>
<dbReference type="VEuPathDB" id="PlasmoDB:PCOAH_00008440"/>
<dbReference type="AlphaFoldDB" id="A0A1B1DU84"/>
<dbReference type="KEGG" id="pcot:PCOAH_00008440"/>
<protein>
    <submittedName>
        <fullName evidence="2">Uncharacterized protein</fullName>
    </submittedName>
</protein>
<feature type="region of interest" description="Disordered" evidence="1">
    <location>
        <begin position="226"/>
        <end position="279"/>
    </location>
</feature>
<reference evidence="3" key="1">
    <citation type="submission" date="2016-06" db="EMBL/GenBank/DDBJ databases">
        <title>First high quality genome sequence of Plasmodium coatneyi using continuous long reads from single molecule, real-time sequencing.</title>
        <authorList>
            <person name="Chien J.-T."/>
            <person name="Pakala S.B."/>
            <person name="Geraldo J.A."/>
            <person name="Lapp S.A."/>
            <person name="Barnwell J.W."/>
            <person name="Kissinger J.C."/>
            <person name="Galinski M.R."/>
            <person name="Humphrey J.C."/>
        </authorList>
    </citation>
    <scope>NUCLEOTIDE SEQUENCE [LARGE SCALE GENOMIC DNA]</scope>
    <source>
        <strain evidence="3">Hackeri</strain>
    </source>
</reference>
<dbReference type="Proteomes" id="UP000092716">
    <property type="component" value="Chromosome 4"/>
</dbReference>
<dbReference type="RefSeq" id="XP_019913028.1">
    <property type="nucleotide sequence ID" value="XM_020057653.1"/>
</dbReference>
<gene>
    <name evidence="2" type="ORF">PCOAH_00008440</name>
</gene>
<dbReference type="GeneID" id="30907567"/>
<feature type="region of interest" description="Disordered" evidence="1">
    <location>
        <begin position="1"/>
        <end position="112"/>
    </location>
</feature>
<dbReference type="EMBL" id="CP016242">
    <property type="protein sequence ID" value="ANQ06333.1"/>
    <property type="molecule type" value="Genomic_DNA"/>
</dbReference>
<name>A0A1B1DU84_9APIC</name>
<organism evidence="2 3">
    <name type="scientific">Plasmodium coatneyi</name>
    <dbReference type="NCBI Taxonomy" id="208452"/>
    <lineage>
        <taxon>Eukaryota</taxon>
        <taxon>Sar</taxon>
        <taxon>Alveolata</taxon>
        <taxon>Apicomplexa</taxon>
        <taxon>Aconoidasida</taxon>
        <taxon>Haemosporida</taxon>
        <taxon>Plasmodiidae</taxon>
        <taxon>Plasmodium</taxon>
    </lineage>
</organism>
<accession>A0A1B1DU84</accession>
<feature type="compositionally biased region" description="Basic and acidic residues" evidence="1">
    <location>
        <begin position="55"/>
        <end position="85"/>
    </location>
</feature>
<evidence type="ECO:0000313" key="3">
    <source>
        <dbReference type="Proteomes" id="UP000092716"/>
    </source>
</evidence>
<evidence type="ECO:0000313" key="2">
    <source>
        <dbReference type="EMBL" id="ANQ06333.1"/>
    </source>
</evidence>
<proteinExistence type="predicted"/>